<dbReference type="PROSITE" id="PS50158">
    <property type="entry name" value="ZF_CCHC"/>
    <property type="match status" value="1"/>
</dbReference>
<dbReference type="SUPFAM" id="SSF50630">
    <property type="entry name" value="Acid proteases"/>
    <property type="match status" value="1"/>
</dbReference>
<dbReference type="Gene3D" id="4.10.60.10">
    <property type="entry name" value="Zinc finger, CCHC-type"/>
    <property type="match status" value="1"/>
</dbReference>
<feature type="domain" description="Integrase catalytic" evidence="5">
    <location>
        <begin position="989"/>
        <end position="1157"/>
    </location>
</feature>
<dbReference type="InterPro" id="IPR012337">
    <property type="entry name" value="RNaseH-like_sf"/>
</dbReference>
<dbReference type="InterPro" id="IPR000477">
    <property type="entry name" value="RT_dom"/>
</dbReference>
<dbReference type="InterPro" id="IPR001878">
    <property type="entry name" value="Znf_CCHC"/>
</dbReference>
<evidence type="ECO:0000259" key="5">
    <source>
        <dbReference type="PROSITE" id="PS50994"/>
    </source>
</evidence>
<dbReference type="InterPro" id="IPR001584">
    <property type="entry name" value="Integrase_cat-core"/>
</dbReference>
<dbReference type="CDD" id="cd09274">
    <property type="entry name" value="RNase_HI_RT_Ty3"/>
    <property type="match status" value="1"/>
</dbReference>
<gene>
    <name evidence="6" type="ORF">FSP39_005853</name>
</gene>
<evidence type="ECO:0000259" key="3">
    <source>
        <dbReference type="PROSITE" id="PS50158"/>
    </source>
</evidence>
<dbReference type="Gene3D" id="1.10.340.70">
    <property type="match status" value="1"/>
</dbReference>
<feature type="domain" description="Reverse transcriptase" evidence="4">
    <location>
        <begin position="449"/>
        <end position="625"/>
    </location>
</feature>
<reference evidence="6" key="1">
    <citation type="submission" date="2019-08" db="EMBL/GenBank/DDBJ databases">
        <title>The improved chromosome-level genome for the pearl oyster Pinctada fucata martensii using PacBio sequencing and Hi-C.</title>
        <authorList>
            <person name="Zheng Z."/>
        </authorList>
    </citation>
    <scope>NUCLEOTIDE SEQUENCE</scope>
    <source>
        <strain evidence="6">ZZ-2019</strain>
        <tissue evidence="6">Adductor muscle</tissue>
    </source>
</reference>
<dbReference type="InterPro" id="IPR021109">
    <property type="entry name" value="Peptidase_aspartic_dom_sf"/>
</dbReference>
<dbReference type="GO" id="GO:0015074">
    <property type="term" value="P:DNA integration"/>
    <property type="evidence" value="ECO:0007669"/>
    <property type="project" value="InterPro"/>
</dbReference>
<proteinExistence type="predicted"/>
<dbReference type="PROSITE" id="PS50878">
    <property type="entry name" value="RT_POL"/>
    <property type="match status" value="1"/>
</dbReference>
<dbReference type="SUPFAM" id="SSF56672">
    <property type="entry name" value="DNA/RNA polymerases"/>
    <property type="match status" value="1"/>
</dbReference>
<dbReference type="FunFam" id="1.10.340.70:FF:000003">
    <property type="entry name" value="Protein CBG25708"/>
    <property type="match status" value="1"/>
</dbReference>
<evidence type="ECO:0000259" key="4">
    <source>
        <dbReference type="PROSITE" id="PS50878"/>
    </source>
</evidence>
<name>A0AA88Y3T4_PINIB</name>
<dbReference type="InterPro" id="IPR036397">
    <property type="entry name" value="RNaseH_sf"/>
</dbReference>
<dbReference type="FunFam" id="3.10.20.370:FF:000001">
    <property type="entry name" value="Retrovirus-related Pol polyprotein from transposon 17.6-like protein"/>
    <property type="match status" value="1"/>
</dbReference>
<evidence type="ECO:0000256" key="1">
    <source>
        <dbReference type="PROSITE-ProRule" id="PRU00047"/>
    </source>
</evidence>
<dbReference type="FunFam" id="3.30.420.10:FF:000063">
    <property type="entry name" value="Retrovirus-related Pol polyprotein from transposon 297-like Protein"/>
    <property type="match status" value="1"/>
</dbReference>
<dbReference type="InterPro" id="IPR041588">
    <property type="entry name" value="Integrase_H2C2"/>
</dbReference>
<dbReference type="EMBL" id="VSWD01000007">
    <property type="protein sequence ID" value="KAK3097046.1"/>
    <property type="molecule type" value="Genomic_DNA"/>
</dbReference>
<dbReference type="Gene3D" id="2.40.70.10">
    <property type="entry name" value="Acid Proteases"/>
    <property type="match status" value="1"/>
</dbReference>
<dbReference type="SUPFAM" id="SSF53098">
    <property type="entry name" value="Ribonuclease H-like"/>
    <property type="match status" value="1"/>
</dbReference>
<protein>
    <recommendedName>
        <fullName evidence="8">Endonuclease</fullName>
    </recommendedName>
</protein>
<dbReference type="PANTHER" id="PTHR37984">
    <property type="entry name" value="PROTEIN CBG26694"/>
    <property type="match status" value="1"/>
</dbReference>
<sequence>MADRLLPPSPLNLQGNLKENWRRFQQQFEIYLSATQIKGKNEDVKSSTFLHVIGPDALEIYNTFTWENEGDEKKLSKIVEKFASYCNPKKNVAYERHIFNKRSQNPGEKIDAYATELRILAKSCEFGELHDSLVRDRIVGGISSDSVRRRLLRESDLTLEKAMEICRAAETSDSQMKSFVETKPDQQVDAVRKGGRKSEPKPKSNSGTRPKEINCKQCGRTHVWNRCPAYGQICHKCGKPDHFANTCKVAKKKKKKVYGVDHDSSSNDDELNVGAVSTQKSKSGWTVNLTLEQSSVKFKIDTGAQCNIIPKHICNKIGIKRPQRSKAKLVSYTGHRLHVLGKINCSVQHKSRYYAIQFYVVPGNVDPILGLPSCEELNILKLVDLVCTDQQTDRILRKYADVFEGVGRMKGTHHIHVDRNVPPVVHPPRKVPFKMRDKLKDELTRMESLNVKEKVNEPSEWVSSLVVVEKPHKVRICLDPRDLNRAIQREHYPMKTVDDISHQLAGAKIFSTLDASNGFWGIVLDKESSRLTTFNTPFGRYRYKRMPFGICSAPEVFQKKMSQIFENIEGCDVIMDDILIWGTTVQEHNERLAKVLEAVRRERIRLNRSKCKIQMSEVKYMGHIFGEYGIKTCDDRIKAIDEFPEPKSVKELQRFLGMVNYVGKFIQNQASITEPMRELLEKGVAWHWNERHEQSFKMLKAALVSAPVLKYFDPKEELTLSVDASSSGLGACILQNGQPVAYASRSLNKSEKNYAQIEKELLAVVFGCRQFHDYIYGQDTHVETDHKPLESLFKKSLSSAPPRIQRMMIKVEPYRLDVRYKPGKYLYIADTLSRAVVSEPNTSEKDEFEIFATQYLSVTDRTLKALARESAEDDEMSELQGVIANGWPDHTSQCSENVKKYWNFREELSIYKGIATKGRRLIVPESLREEILDQLHCGHTGTEKIKGRARELIFWPGINADIDKKVAECRVCNKYKRKQTKQPLKPHPVPDRPWQKLGLDLFELNKKTYLVVVDYFSKFFEINELQTTTSRAIINKLRPMFARHGIPDELITDNAPNLVSEEFHKFATDYGFIHITSSPLYAQSNGMAERTVQTVKNLMRKCRESKTDPNLAFLELRNTPIDGIGTPTQLLFGRRTKSILPIHEELLSPKKLKNVRPKLKERQNQQKAYYDRNARELEELKTGDKVSIQTGDRPWREGKVVQKCAEPRSYIVESDGTQYRRNRIHLNKNGETPGTAPETQDSAVISQDEHNDDNAATRTRSGRVIKAPMKYDDFDLK</sequence>
<dbReference type="Pfam" id="PF17921">
    <property type="entry name" value="Integrase_H2C2"/>
    <property type="match status" value="1"/>
</dbReference>
<dbReference type="InterPro" id="IPR050951">
    <property type="entry name" value="Retrovirus_Pol_polyprotein"/>
</dbReference>
<dbReference type="Pfam" id="PF00078">
    <property type="entry name" value="RVT_1"/>
    <property type="match status" value="1"/>
</dbReference>
<evidence type="ECO:0000313" key="6">
    <source>
        <dbReference type="EMBL" id="KAK3097046.1"/>
    </source>
</evidence>
<dbReference type="GO" id="GO:0003676">
    <property type="term" value="F:nucleic acid binding"/>
    <property type="evidence" value="ECO:0007669"/>
    <property type="project" value="InterPro"/>
</dbReference>
<feature type="region of interest" description="Disordered" evidence="2">
    <location>
        <begin position="176"/>
        <end position="212"/>
    </location>
</feature>
<dbReference type="Pfam" id="PF17919">
    <property type="entry name" value="RT_RNaseH_2"/>
    <property type="match status" value="1"/>
</dbReference>
<keyword evidence="1" id="KW-0862">Zinc</keyword>
<dbReference type="Gene3D" id="3.10.10.10">
    <property type="entry name" value="HIV Type 1 Reverse Transcriptase, subunit A, domain 1"/>
    <property type="match status" value="1"/>
</dbReference>
<dbReference type="Gene3D" id="3.30.70.270">
    <property type="match status" value="2"/>
</dbReference>
<feature type="region of interest" description="Disordered" evidence="2">
    <location>
        <begin position="1227"/>
        <end position="1277"/>
    </location>
</feature>
<dbReference type="CDD" id="cd01647">
    <property type="entry name" value="RT_LTR"/>
    <property type="match status" value="1"/>
</dbReference>
<dbReference type="Gene3D" id="3.30.420.10">
    <property type="entry name" value="Ribonuclease H-like superfamily/Ribonuclease H"/>
    <property type="match status" value="1"/>
</dbReference>
<dbReference type="InterPro" id="IPR041577">
    <property type="entry name" value="RT_RNaseH_2"/>
</dbReference>
<evidence type="ECO:0008006" key="8">
    <source>
        <dbReference type="Google" id="ProtNLM"/>
    </source>
</evidence>
<dbReference type="InterPro" id="IPR043502">
    <property type="entry name" value="DNA/RNA_pol_sf"/>
</dbReference>
<keyword evidence="7" id="KW-1185">Reference proteome</keyword>
<organism evidence="6 7">
    <name type="scientific">Pinctada imbricata</name>
    <name type="common">Atlantic pearl-oyster</name>
    <name type="synonym">Pinctada martensii</name>
    <dbReference type="NCBI Taxonomy" id="66713"/>
    <lineage>
        <taxon>Eukaryota</taxon>
        <taxon>Metazoa</taxon>
        <taxon>Spiralia</taxon>
        <taxon>Lophotrochozoa</taxon>
        <taxon>Mollusca</taxon>
        <taxon>Bivalvia</taxon>
        <taxon>Autobranchia</taxon>
        <taxon>Pteriomorphia</taxon>
        <taxon>Pterioida</taxon>
        <taxon>Pterioidea</taxon>
        <taxon>Pteriidae</taxon>
        <taxon>Pinctada</taxon>
    </lineage>
</organism>
<accession>A0AA88Y3T4</accession>
<evidence type="ECO:0000313" key="7">
    <source>
        <dbReference type="Proteomes" id="UP001186944"/>
    </source>
</evidence>
<keyword evidence="1" id="KW-0863">Zinc-finger</keyword>
<dbReference type="Proteomes" id="UP001186944">
    <property type="component" value="Unassembled WGS sequence"/>
</dbReference>
<dbReference type="CDD" id="cd05481">
    <property type="entry name" value="retropepsin_like_LTR_1"/>
    <property type="match status" value="1"/>
</dbReference>
<dbReference type="PROSITE" id="PS50994">
    <property type="entry name" value="INTEGRASE"/>
    <property type="match status" value="1"/>
</dbReference>
<feature type="domain" description="CCHC-type" evidence="3">
    <location>
        <begin position="234"/>
        <end position="248"/>
    </location>
</feature>
<feature type="compositionally biased region" description="Polar residues" evidence="2">
    <location>
        <begin position="1229"/>
        <end position="1245"/>
    </location>
</feature>
<dbReference type="PANTHER" id="PTHR37984:SF8">
    <property type="entry name" value="CCHC-TYPE DOMAIN-CONTAINING PROTEIN"/>
    <property type="match status" value="1"/>
</dbReference>
<dbReference type="FunFam" id="3.30.70.270:FF:000026">
    <property type="entry name" value="Transposon Ty3-G Gag-Pol polyprotein"/>
    <property type="match status" value="1"/>
</dbReference>
<feature type="compositionally biased region" description="Basic and acidic residues" evidence="2">
    <location>
        <begin position="180"/>
        <end position="202"/>
    </location>
</feature>
<comment type="caution">
    <text evidence="6">The sequence shown here is derived from an EMBL/GenBank/DDBJ whole genome shotgun (WGS) entry which is preliminary data.</text>
</comment>
<dbReference type="GO" id="GO:0008270">
    <property type="term" value="F:zinc ion binding"/>
    <property type="evidence" value="ECO:0007669"/>
    <property type="project" value="UniProtKB-KW"/>
</dbReference>
<dbReference type="InterPro" id="IPR043128">
    <property type="entry name" value="Rev_trsase/Diguanyl_cyclase"/>
</dbReference>
<dbReference type="AlphaFoldDB" id="A0AA88Y3T4"/>
<keyword evidence="1" id="KW-0479">Metal-binding</keyword>
<dbReference type="Pfam" id="PF00665">
    <property type="entry name" value="rve"/>
    <property type="match status" value="1"/>
</dbReference>
<evidence type="ECO:0000256" key="2">
    <source>
        <dbReference type="SAM" id="MobiDB-lite"/>
    </source>
</evidence>